<dbReference type="GO" id="GO:0004867">
    <property type="term" value="F:serine-type endopeptidase inhibitor activity"/>
    <property type="evidence" value="ECO:0007669"/>
    <property type="project" value="UniProtKB-KW"/>
</dbReference>
<keyword evidence="2" id="KW-0646">Protease inhibitor</keyword>
<comment type="caution">
    <text evidence="6">The sequence shown here is derived from an EMBL/GenBank/DDBJ whole genome shotgun (WGS) entry which is preliminary data.</text>
</comment>
<dbReference type="CDD" id="cd19601">
    <property type="entry name" value="serpin42Da-like"/>
    <property type="match status" value="1"/>
</dbReference>
<dbReference type="InterPro" id="IPR042178">
    <property type="entry name" value="Serpin_sf_1"/>
</dbReference>
<dbReference type="PANTHER" id="PTHR11461">
    <property type="entry name" value="SERINE PROTEASE INHIBITOR, SERPIN"/>
    <property type="match status" value="1"/>
</dbReference>
<accession>A0AAN7VYD8</accession>
<dbReference type="AlphaFoldDB" id="A0AAN7VYD8"/>
<comment type="similarity">
    <text evidence="1 4">Belongs to the serpin family.</text>
</comment>
<dbReference type="Gene3D" id="2.30.39.10">
    <property type="entry name" value="Alpha-1-antitrypsin, domain 1"/>
    <property type="match status" value="1"/>
</dbReference>
<dbReference type="PROSITE" id="PS00284">
    <property type="entry name" value="SERPIN"/>
    <property type="match status" value="1"/>
</dbReference>
<dbReference type="InterPro" id="IPR000215">
    <property type="entry name" value="Serpin_fam"/>
</dbReference>
<dbReference type="InterPro" id="IPR023795">
    <property type="entry name" value="Serpin_CS"/>
</dbReference>
<evidence type="ECO:0000259" key="5">
    <source>
        <dbReference type="SMART" id="SM00093"/>
    </source>
</evidence>
<dbReference type="SUPFAM" id="SSF56574">
    <property type="entry name" value="Serpins"/>
    <property type="match status" value="1"/>
</dbReference>
<dbReference type="InterPro" id="IPR042185">
    <property type="entry name" value="Serpin_sf_2"/>
</dbReference>
<dbReference type="PANTHER" id="PTHR11461:SF211">
    <property type="entry name" value="GH10112P-RELATED"/>
    <property type="match status" value="1"/>
</dbReference>
<dbReference type="SMART" id="SM00093">
    <property type="entry name" value="SERPIN"/>
    <property type="match status" value="1"/>
</dbReference>
<evidence type="ECO:0000256" key="2">
    <source>
        <dbReference type="ARBA" id="ARBA00022690"/>
    </source>
</evidence>
<proteinExistence type="inferred from homology"/>
<keyword evidence="3" id="KW-0722">Serine protease inhibitor</keyword>
<evidence type="ECO:0000256" key="3">
    <source>
        <dbReference type="ARBA" id="ARBA00022900"/>
    </source>
</evidence>
<evidence type="ECO:0000313" key="7">
    <source>
        <dbReference type="Proteomes" id="UP001329430"/>
    </source>
</evidence>
<evidence type="ECO:0000313" key="6">
    <source>
        <dbReference type="EMBL" id="KAK5650773.1"/>
    </source>
</evidence>
<organism evidence="6 7">
    <name type="scientific">Pyrocoelia pectoralis</name>
    <dbReference type="NCBI Taxonomy" id="417401"/>
    <lineage>
        <taxon>Eukaryota</taxon>
        <taxon>Metazoa</taxon>
        <taxon>Ecdysozoa</taxon>
        <taxon>Arthropoda</taxon>
        <taxon>Hexapoda</taxon>
        <taxon>Insecta</taxon>
        <taxon>Pterygota</taxon>
        <taxon>Neoptera</taxon>
        <taxon>Endopterygota</taxon>
        <taxon>Coleoptera</taxon>
        <taxon>Polyphaga</taxon>
        <taxon>Elateriformia</taxon>
        <taxon>Elateroidea</taxon>
        <taxon>Lampyridae</taxon>
        <taxon>Lampyrinae</taxon>
        <taxon>Pyrocoelia</taxon>
    </lineage>
</organism>
<dbReference type="InterPro" id="IPR023796">
    <property type="entry name" value="Serpin_dom"/>
</dbReference>
<dbReference type="InterPro" id="IPR036186">
    <property type="entry name" value="Serpin_sf"/>
</dbReference>
<protein>
    <recommendedName>
        <fullName evidence="5">Serpin domain-containing protein</fullName>
    </recommendedName>
</protein>
<dbReference type="EMBL" id="JAVRBK010000001">
    <property type="protein sequence ID" value="KAK5650773.1"/>
    <property type="molecule type" value="Genomic_DNA"/>
</dbReference>
<reference evidence="6 7" key="1">
    <citation type="journal article" date="2024" name="Insects">
        <title>An Improved Chromosome-Level Genome Assembly of the Firefly Pyrocoelia pectoralis.</title>
        <authorList>
            <person name="Fu X."/>
            <person name="Meyer-Rochow V.B."/>
            <person name="Ballantyne L."/>
            <person name="Zhu X."/>
        </authorList>
    </citation>
    <scope>NUCLEOTIDE SEQUENCE [LARGE SCALE GENOMIC DNA]</scope>
    <source>
        <strain evidence="6">XCY_ONT2</strain>
    </source>
</reference>
<dbReference type="Gene3D" id="3.30.497.10">
    <property type="entry name" value="Antithrombin, subunit I, domain 2"/>
    <property type="match status" value="1"/>
</dbReference>
<name>A0AAN7VYD8_9COLE</name>
<dbReference type="GO" id="GO:0005615">
    <property type="term" value="C:extracellular space"/>
    <property type="evidence" value="ECO:0007669"/>
    <property type="project" value="InterPro"/>
</dbReference>
<evidence type="ECO:0000256" key="1">
    <source>
        <dbReference type="ARBA" id="ARBA00009500"/>
    </source>
</evidence>
<keyword evidence="7" id="KW-1185">Reference proteome</keyword>
<dbReference type="Proteomes" id="UP001329430">
    <property type="component" value="Chromosome 1"/>
</dbReference>
<feature type="domain" description="Serpin" evidence="5">
    <location>
        <begin position="25"/>
        <end position="378"/>
    </location>
</feature>
<gene>
    <name evidence="6" type="ORF">RI129_001802</name>
</gene>
<sequence>MYLTVIEIRALKSLHRIQHLGNTYVYILQASEISSRKDGNFLVCPLSVQIVLSLATVGARGNTATQLSNCLHLPDNSSEIVSIFQNLSNGLEVDEIYQFTCANRIFLNKKCSIKSEYNDIAVNTFKSSVEGIDFGDNERAAKQINNWVENKTKNKITNLIKKDKLTDDVLAILINALYFHGHWVNEFGKSEGFQKKFYVSEKETALINVMSQRNYFKYCNNEELNAEFLELPFLGNDVAMTFVLPKKNVGISLLEKNILKVISPQTLRLVDAVITIPMFKMESTIEFKEILESLGVTEPFSLQANFEGISDIPIYISDVVQKTFIEINERGATAAAATEMTLMMVSMPQVFFTVDRPFIYYLRHRTNGVFFIGRFSRPE</sequence>
<evidence type="ECO:0000256" key="4">
    <source>
        <dbReference type="RuleBase" id="RU000411"/>
    </source>
</evidence>
<dbReference type="Pfam" id="PF00079">
    <property type="entry name" value="Serpin"/>
    <property type="match status" value="1"/>
</dbReference>